<reference evidence="1" key="1">
    <citation type="journal article" date="2015" name="Nature">
        <title>Complex archaea that bridge the gap between prokaryotes and eukaryotes.</title>
        <authorList>
            <person name="Spang A."/>
            <person name="Saw J.H."/>
            <person name="Jorgensen S.L."/>
            <person name="Zaremba-Niedzwiedzka K."/>
            <person name="Martijn J."/>
            <person name="Lind A.E."/>
            <person name="van Eijk R."/>
            <person name="Schleper C."/>
            <person name="Guy L."/>
            <person name="Ettema T.J."/>
        </authorList>
    </citation>
    <scope>NUCLEOTIDE SEQUENCE</scope>
</reference>
<proteinExistence type="predicted"/>
<organism evidence="1">
    <name type="scientific">marine sediment metagenome</name>
    <dbReference type="NCBI Taxonomy" id="412755"/>
    <lineage>
        <taxon>unclassified sequences</taxon>
        <taxon>metagenomes</taxon>
        <taxon>ecological metagenomes</taxon>
    </lineage>
</organism>
<sequence>MKYKKILRDYWEKHYIDKTRNHCGLCGNSGIIDTTKTAKLFSGRNVGGKFYCICPNGRCLNPEDK</sequence>
<name>A0A0F9JQ63_9ZZZZ</name>
<protein>
    <submittedName>
        <fullName evidence="1">Uncharacterized protein</fullName>
    </submittedName>
</protein>
<dbReference type="AlphaFoldDB" id="A0A0F9JQ63"/>
<evidence type="ECO:0000313" key="1">
    <source>
        <dbReference type="EMBL" id="KKM71803.1"/>
    </source>
</evidence>
<gene>
    <name evidence="1" type="ORF">LCGC14_1426830</name>
</gene>
<comment type="caution">
    <text evidence="1">The sequence shown here is derived from an EMBL/GenBank/DDBJ whole genome shotgun (WGS) entry which is preliminary data.</text>
</comment>
<dbReference type="EMBL" id="LAZR01009572">
    <property type="protein sequence ID" value="KKM71803.1"/>
    <property type="molecule type" value="Genomic_DNA"/>
</dbReference>
<accession>A0A0F9JQ63</accession>